<keyword evidence="4" id="KW-1185">Reference proteome</keyword>
<dbReference type="KEGG" id="mbas:ALGA_3289"/>
<dbReference type="GO" id="GO:0016627">
    <property type="term" value="F:oxidoreductase activity, acting on the CH-CH group of donors"/>
    <property type="evidence" value="ECO:0007669"/>
    <property type="project" value="InterPro"/>
</dbReference>
<evidence type="ECO:0000259" key="2">
    <source>
        <dbReference type="Pfam" id="PF00441"/>
    </source>
</evidence>
<name>A0A1Y1CMC2_9BACT</name>
<reference evidence="4" key="2">
    <citation type="journal article" date="2020" name="Antonie Van Leeuwenhoek">
        <title>Labilibaculum antarcticum sp. nov., a novel facultative anaerobic, psychrotorelant bacterium isolated from marine sediment of Antarctica.</title>
        <authorList>
            <person name="Watanabe M."/>
            <person name="Kojima H."/>
            <person name="Fukui M."/>
        </authorList>
    </citation>
    <scope>NUCLEOTIDE SEQUENCE [LARGE SCALE GENOMIC DNA]</scope>
    <source>
        <strain evidence="4">SPP2</strain>
    </source>
</reference>
<gene>
    <name evidence="3" type="ORF">ALGA_3289</name>
</gene>
<dbReference type="Pfam" id="PF00441">
    <property type="entry name" value="Acyl-CoA_dh_1"/>
    <property type="match status" value="1"/>
</dbReference>
<keyword evidence="1" id="KW-0285">Flavoprotein</keyword>
<dbReference type="SUPFAM" id="SSF47203">
    <property type="entry name" value="Acyl-CoA dehydrogenase C-terminal domain-like"/>
    <property type="match status" value="1"/>
</dbReference>
<dbReference type="Gene3D" id="1.20.140.10">
    <property type="entry name" value="Butyryl-CoA Dehydrogenase, subunit A, domain 3"/>
    <property type="match status" value="1"/>
</dbReference>
<protein>
    <recommendedName>
        <fullName evidence="2">Acyl-CoA dehydrogenase/oxidase C-terminal domain-containing protein</fullName>
    </recommendedName>
</protein>
<dbReference type="InterPro" id="IPR009075">
    <property type="entry name" value="AcylCo_DH/oxidase_C"/>
</dbReference>
<dbReference type="EMBL" id="AP018042">
    <property type="protein sequence ID" value="BAX81589.1"/>
    <property type="molecule type" value="Genomic_DNA"/>
</dbReference>
<evidence type="ECO:0000313" key="4">
    <source>
        <dbReference type="Proteomes" id="UP000218267"/>
    </source>
</evidence>
<feature type="domain" description="Acyl-CoA dehydrogenase/oxidase C-terminal" evidence="2">
    <location>
        <begin position="1"/>
        <end position="51"/>
    </location>
</feature>
<organism evidence="3 4">
    <name type="scientific">Labilibaculum antarcticum</name>
    <dbReference type="NCBI Taxonomy" id="1717717"/>
    <lineage>
        <taxon>Bacteria</taxon>
        <taxon>Pseudomonadati</taxon>
        <taxon>Bacteroidota</taxon>
        <taxon>Bacteroidia</taxon>
        <taxon>Marinilabiliales</taxon>
        <taxon>Marinifilaceae</taxon>
        <taxon>Labilibaculum</taxon>
    </lineage>
</organism>
<evidence type="ECO:0000313" key="3">
    <source>
        <dbReference type="EMBL" id="BAX81589.1"/>
    </source>
</evidence>
<proteinExistence type="predicted"/>
<dbReference type="AlphaFoldDB" id="A0A1Y1CMC2"/>
<dbReference type="Proteomes" id="UP000218267">
    <property type="component" value="Chromosome"/>
</dbReference>
<dbReference type="InterPro" id="IPR036250">
    <property type="entry name" value="AcylCo_DH-like_C"/>
</dbReference>
<evidence type="ECO:0000256" key="1">
    <source>
        <dbReference type="ARBA" id="ARBA00022630"/>
    </source>
</evidence>
<sequence length="61" mass="6833">MKTIVNDLMQESAQTLVQLSGEKGYHLSHIGGRGIIDSHPFQIFEGTNEKHHIDTNEQPFG</sequence>
<accession>A0A1Y1CMC2</accession>
<reference evidence="3 4" key="1">
    <citation type="journal article" date="2018" name="Mar. Genomics">
        <title>Complete genome sequence of Marinifilaceae bacterium strain SPP2, isolated from the Antarctic marine sediment.</title>
        <authorList>
            <person name="Watanabe M."/>
            <person name="Kojima H."/>
            <person name="Fukui M."/>
        </authorList>
    </citation>
    <scope>NUCLEOTIDE SEQUENCE [LARGE SCALE GENOMIC DNA]</scope>
    <source>
        <strain evidence="3 4">SPP2</strain>
    </source>
</reference>